<feature type="domain" description="Tudor" evidence="3">
    <location>
        <begin position="704"/>
        <end position="762"/>
    </location>
</feature>
<proteinExistence type="predicted"/>
<dbReference type="PROSITE" id="PS50294">
    <property type="entry name" value="WD_REPEATS_REGION"/>
    <property type="match status" value="1"/>
</dbReference>
<feature type="region of interest" description="Disordered" evidence="2">
    <location>
        <begin position="755"/>
        <end position="862"/>
    </location>
</feature>
<dbReference type="InterPro" id="IPR001680">
    <property type="entry name" value="WD40_rpt"/>
</dbReference>
<evidence type="ECO:0000259" key="3">
    <source>
        <dbReference type="SMART" id="SM00333"/>
    </source>
</evidence>
<gene>
    <name evidence="4" type="ORF">PECAL_5P28980</name>
</gene>
<evidence type="ECO:0000313" key="5">
    <source>
        <dbReference type="Proteomes" id="UP000789595"/>
    </source>
</evidence>
<dbReference type="PROSITE" id="PS50082">
    <property type="entry name" value="WD_REPEATS_2"/>
    <property type="match status" value="1"/>
</dbReference>
<dbReference type="Proteomes" id="UP000789595">
    <property type="component" value="Unassembled WGS sequence"/>
</dbReference>
<feature type="domain" description="Tudor" evidence="3">
    <location>
        <begin position="625"/>
        <end position="679"/>
    </location>
</feature>
<feature type="domain" description="Tudor" evidence="3">
    <location>
        <begin position="116"/>
        <end position="172"/>
    </location>
</feature>
<evidence type="ECO:0000256" key="1">
    <source>
        <dbReference type="PROSITE-ProRule" id="PRU00221"/>
    </source>
</evidence>
<reference evidence="4" key="1">
    <citation type="submission" date="2021-11" db="EMBL/GenBank/DDBJ databases">
        <authorList>
            <consortium name="Genoscope - CEA"/>
            <person name="William W."/>
        </authorList>
    </citation>
    <scope>NUCLEOTIDE SEQUENCE</scope>
</reference>
<keyword evidence="1" id="KW-0853">WD repeat</keyword>
<dbReference type="InterPro" id="IPR002999">
    <property type="entry name" value="Tudor"/>
</dbReference>
<feature type="region of interest" description="Disordered" evidence="2">
    <location>
        <begin position="548"/>
        <end position="567"/>
    </location>
</feature>
<dbReference type="CDD" id="cd04508">
    <property type="entry name" value="Tudor_SF"/>
    <property type="match status" value="6"/>
</dbReference>
<feature type="compositionally biased region" description="Low complexity" evidence="2">
    <location>
        <begin position="831"/>
        <end position="845"/>
    </location>
</feature>
<dbReference type="SMART" id="SM00320">
    <property type="entry name" value="WD40"/>
    <property type="match status" value="4"/>
</dbReference>
<sequence length="1444" mass="151389">MDDLQPGVRCEVRYGATPDFRAATITASDGTRLGVTYDTNEEEQNVERRRARLPGQRQRKVLAKGDAVDARHGSGEVRAATIKNIEGDTHTIVFDDDTTQELERRYVFGEWRDEPLAEGTKIECRYRDTATFYPGAVAKANDDGTHDITYDDGEAEAGVILRRLRRPGQQQPENVDAGSRVDARRPDGGAVSPATVLGRENTTYTIRFDDGVEADVQRKHVFAAHVNANEGAADDATAAVARHDEGTGTVLGASRSQRRLLEDAAATGRLSPQRPEDAAPAPAPAPAPAVVPQTPAVAPRAAMTTPGGTPITQNMRIECRFGLTPTFYPGRVEAIAEDGTYEIVYDDGDREVDVTRRRLRLPDQRQRLELQPGDAVDARADDGKVRPGCISGKRTDVCTIDGEDVATTLYEVAFEDGNVGEHLERHFIFGDFHDGPTPSSGPRLDVGTPVTARYRGGAQRYPGKIAAVAYDDGDAEAAVAAAFVEATLAADDAVAAEDAFREGDAVEADFRGRGRYYAGKITSVREDGSYDILYEDGDAEACVAPESVRRRSEESAPEVARPETGEPAFSVGDAVDARYRGRAKTYPGAIEKVHEDATYDILYEDGEREARVAEALISKRSLFAVGAAVEANYRGKGTYYPGQITALNDDGTFGVLYDDGEGELGVPAALIRSKTAAAPAPAPAPSPSKKRPQTPKEPLDESNAPLSPGMAVEARFRGRGKIYKGKLLQQNENGSFKVMYDDGDVDEELPREMVRPIAGAPRQPLAPTTDDGPAAEVEPAQPAARVNSSLQGPSAVATPVAATQPAARVNSALRGPSTAVAEPSPARTSVAPAATEKPAPATPSKKAQRRRPKPTESAEGDALKVMRPAGARGGGGAGGVVFLPGGAVAVQAHRSRACLWLPRSAAHIGDVAGHAGRVLAVAACACKDVYHTTGRVQDEIVLLTGGSDGAACLWRLSPGPCPPGDDGATVECWQKALHKAAAKDGNAKLPKTVRLAGDDDPATDAAPTAVTPVVRKPALKFVHPRGAWVLAVDISTRGPPGLLAATAATDGIIRLWDATRGGAPVRLLAGHSWYATAVAFRPGSSELASASMDKTIRLWRYEEEESVGAPSPSLHDESTAASSAPLQLLDDDDDDAEGSSTETPLAPAPHVLLRLDAAPKALAWTRDGSLLLAGGDAPAPIRFDCRGGTPMRLAELPGAGHRGAVVQIAVAADGSSAWTASQDGSCRCWALGDNDDRGGLVHALNCARTGGRVVGVAVDEAALGLDAYGERRARQRVATATADGALRLWPAPQSAVSEADAKLIEVAANGDEALSMVSAALLKGGDGNSDVDAAAAASGLLPIVRAVARRVPRKAPCYVGKGAAAEKRDARMRDLAATAGAAQRLAFAAVSEGKNAAAVARAAVQERGLLRAACEAVSSVDGGGVDQLMKAALANTSERTPASP</sequence>
<feature type="domain" description="Tudor" evidence="3">
    <location>
        <begin position="567"/>
        <end position="624"/>
    </location>
</feature>
<dbReference type="SUPFAM" id="SSF50978">
    <property type="entry name" value="WD40 repeat-like"/>
    <property type="match status" value="1"/>
</dbReference>
<feature type="region of interest" description="Disordered" evidence="2">
    <location>
        <begin position="675"/>
        <end position="709"/>
    </location>
</feature>
<dbReference type="PANTHER" id="PTHR34157:SF2">
    <property type="entry name" value="TUZIN"/>
    <property type="match status" value="1"/>
</dbReference>
<dbReference type="OrthoDB" id="76557at2759"/>
<feature type="compositionally biased region" description="Low complexity" evidence="2">
    <location>
        <begin position="795"/>
        <end position="807"/>
    </location>
</feature>
<name>A0A8J2SVZ1_9STRA</name>
<feature type="region of interest" description="Disordered" evidence="2">
    <location>
        <begin position="166"/>
        <end position="195"/>
    </location>
</feature>
<feature type="domain" description="Tudor" evidence="3">
    <location>
        <begin position="173"/>
        <end position="229"/>
    </location>
</feature>
<comment type="caution">
    <text evidence="4">The sequence shown here is derived from an EMBL/GenBank/DDBJ whole genome shotgun (WGS) entry which is preliminary data.</text>
</comment>
<evidence type="ECO:0000313" key="4">
    <source>
        <dbReference type="EMBL" id="CAH0378383.1"/>
    </source>
</evidence>
<dbReference type="EMBL" id="CAKKNE010000005">
    <property type="protein sequence ID" value="CAH0378383.1"/>
    <property type="molecule type" value="Genomic_DNA"/>
</dbReference>
<feature type="repeat" description="WD" evidence="1">
    <location>
        <begin position="1068"/>
        <end position="1109"/>
    </location>
</feature>
<accession>A0A8J2SVZ1</accession>
<feature type="domain" description="Tudor" evidence="3">
    <location>
        <begin position="309"/>
        <end position="367"/>
    </location>
</feature>
<feature type="compositionally biased region" description="Low complexity" evidence="2">
    <location>
        <begin position="774"/>
        <end position="784"/>
    </location>
</feature>
<feature type="region of interest" description="Disordered" evidence="2">
    <location>
        <begin position="1128"/>
        <end position="1147"/>
    </location>
</feature>
<feature type="domain" description="Tudor" evidence="3">
    <location>
        <begin position="498"/>
        <end position="556"/>
    </location>
</feature>
<dbReference type="InterPro" id="IPR015943">
    <property type="entry name" value="WD40/YVTN_repeat-like_dom_sf"/>
</dbReference>
<dbReference type="Gene3D" id="2.30.30.140">
    <property type="match status" value="7"/>
</dbReference>
<feature type="domain" description="Tudor" evidence="3">
    <location>
        <begin position="60"/>
        <end position="115"/>
    </location>
</feature>
<evidence type="ECO:0000256" key="2">
    <source>
        <dbReference type="SAM" id="MobiDB-lite"/>
    </source>
</evidence>
<feature type="region of interest" description="Disordered" evidence="2">
    <location>
        <begin position="266"/>
        <end position="291"/>
    </location>
</feature>
<protein>
    <recommendedName>
        <fullName evidence="3">Tudor domain-containing protein</fullName>
    </recommendedName>
</protein>
<dbReference type="PANTHER" id="PTHR34157">
    <property type="entry name" value="TUZIN"/>
    <property type="match status" value="1"/>
</dbReference>
<feature type="compositionally biased region" description="Basic and acidic residues" evidence="2">
    <location>
        <begin position="548"/>
        <end position="564"/>
    </location>
</feature>
<feature type="compositionally biased region" description="Basic and acidic residues" evidence="2">
    <location>
        <begin position="853"/>
        <end position="862"/>
    </location>
</feature>
<keyword evidence="5" id="KW-1185">Reference proteome</keyword>
<dbReference type="SMART" id="SM00333">
    <property type="entry name" value="TUDOR"/>
    <property type="match status" value="8"/>
</dbReference>
<dbReference type="Pfam" id="PF00400">
    <property type="entry name" value="WD40"/>
    <property type="match status" value="1"/>
</dbReference>
<organism evidence="4 5">
    <name type="scientific">Pelagomonas calceolata</name>
    <dbReference type="NCBI Taxonomy" id="35677"/>
    <lineage>
        <taxon>Eukaryota</taxon>
        <taxon>Sar</taxon>
        <taxon>Stramenopiles</taxon>
        <taxon>Ochrophyta</taxon>
        <taxon>Pelagophyceae</taxon>
        <taxon>Pelagomonadales</taxon>
        <taxon>Pelagomonadaceae</taxon>
        <taxon>Pelagomonas</taxon>
    </lineage>
</organism>
<dbReference type="Gene3D" id="2.130.10.10">
    <property type="entry name" value="YVTN repeat-like/Quinoprotein amine dehydrogenase"/>
    <property type="match status" value="2"/>
</dbReference>
<dbReference type="InterPro" id="IPR036322">
    <property type="entry name" value="WD40_repeat_dom_sf"/>
</dbReference>